<accession>A0ABX8S697</accession>
<organism evidence="3 4">
    <name type="scientific">Skermania pinensis</name>
    <dbReference type="NCBI Taxonomy" id="39122"/>
    <lineage>
        <taxon>Bacteria</taxon>
        <taxon>Bacillati</taxon>
        <taxon>Actinomycetota</taxon>
        <taxon>Actinomycetes</taxon>
        <taxon>Mycobacteriales</taxon>
        <taxon>Gordoniaceae</taxon>
        <taxon>Skermania</taxon>
    </lineage>
</organism>
<dbReference type="Proteomes" id="UP000887023">
    <property type="component" value="Chromosome"/>
</dbReference>
<proteinExistence type="predicted"/>
<evidence type="ECO:0000313" key="3">
    <source>
        <dbReference type="EMBL" id="QXQ12687.1"/>
    </source>
</evidence>
<feature type="region of interest" description="Disordered" evidence="1">
    <location>
        <begin position="416"/>
        <end position="438"/>
    </location>
</feature>
<feature type="domain" description="DUF222" evidence="2">
    <location>
        <begin position="35"/>
        <end position="336"/>
    </location>
</feature>
<name>A0ABX8S697_9ACTN</name>
<keyword evidence="3" id="KW-0540">Nuclease</keyword>
<evidence type="ECO:0000313" key="4">
    <source>
        <dbReference type="Proteomes" id="UP000887023"/>
    </source>
</evidence>
<evidence type="ECO:0000256" key="1">
    <source>
        <dbReference type="SAM" id="MobiDB-lite"/>
    </source>
</evidence>
<dbReference type="InterPro" id="IPR003615">
    <property type="entry name" value="HNH_nuc"/>
</dbReference>
<evidence type="ECO:0000259" key="2">
    <source>
        <dbReference type="Pfam" id="PF02720"/>
    </source>
</evidence>
<keyword evidence="4" id="KW-1185">Reference proteome</keyword>
<dbReference type="RefSeq" id="WP_066467293.1">
    <property type="nucleotide sequence ID" value="NZ_CBCRUZ010000012.1"/>
</dbReference>
<dbReference type="EMBL" id="CP079105">
    <property type="protein sequence ID" value="QXQ12687.1"/>
    <property type="molecule type" value="Genomic_DNA"/>
</dbReference>
<gene>
    <name evidence="3" type="ORF">KV203_12065</name>
</gene>
<dbReference type="InterPro" id="IPR003870">
    <property type="entry name" value="DUF222"/>
</dbReference>
<protein>
    <submittedName>
        <fullName evidence="3">HNH endonuclease</fullName>
    </submittedName>
</protein>
<dbReference type="GO" id="GO:0004519">
    <property type="term" value="F:endonuclease activity"/>
    <property type="evidence" value="ECO:0007669"/>
    <property type="project" value="UniProtKB-KW"/>
</dbReference>
<dbReference type="Pfam" id="PF02720">
    <property type="entry name" value="DUF222"/>
    <property type="match status" value="1"/>
</dbReference>
<sequence>MFEAMVRELRDQVPDPAGLADVALIDLAAELHRLEAVVAERTLAVATMLYERRAIELSAEMMLTSDAHDRAEAEIGAALTIGRGGANRLLALGLDLAYRLPATRAALAAGEIDVYRARLISTGTANVADEFIGPVEAAAVAKATGADGRGPVTGARLRHFIDRTIAVLDPDGVRERCRRAKEDRGIHIDPSIDGMSDVTGTLPAEDGRTLDARLSELAMTVCRNDPRSFPARRADALVALCHGQDLLACRCGRDTCAQRTGTRQLARKPLIHVIVTDTTLSGTSEAPGYLDGFGVIDADTCRELAARGVIRPLGPDPTARPDRYRPSADLADSVRATHGSCRWPHCDAAAWDCDIDHTTPFDHAAPDRGGPTVGSNLGPYCRTHHLLKTHGGWHDSQHHDGSITLTAPTGHSYRSYPGGGVALLGRTDPRSGNDPPPF</sequence>
<reference evidence="3" key="1">
    <citation type="submission" date="2021-07" db="EMBL/GenBank/DDBJ databases">
        <title>Candidatus Kaistella beijingensis sp. nov. isolated from a municipal wastewater treatment plant is involved in sludge foaming.</title>
        <authorList>
            <person name="Song Y."/>
            <person name="Liu S.-J."/>
        </authorList>
    </citation>
    <scope>NUCLEOTIDE SEQUENCE</scope>
    <source>
        <strain evidence="3">DSM 43998</strain>
    </source>
</reference>
<keyword evidence="3" id="KW-0255">Endonuclease</keyword>
<keyword evidence="3" id="KW-0378">Hydrolase</keyword>
<dbReference type="CDD" id="cd00085">
    <property type="entry name" value="HNHc"/>
    <property type="match status" value="1"/>
</dbReference>